<accession>A0A840TZW8</accession>
<dbReference type="GO" id="GO:0016747">
    <property type="term" value="F:acyltransferase activity, transferring groups other than amino-acyl groups"/>
    <property type="evidence" value="ECO:0007669"/>
    <property type="project" value="InterPro"/>
</dbReference>
<dbReference type="PANTHER" id="PTHR43877">
    <property type="entry name" value="AMINOALKYLPHOSPHONATE N-ACETYLTRANSFERASE-RELATED-RELATED"/>
    <property type="match status" value="1"/>
</dbReference>
<organism evidence="4 5">
    <name type="scientific">Rhabdobacter roseus</name>
    <dbReference type="NCBI Taxonomy" id="1655419"/>
    <lineage>
        <taxon>Bacteria</taxon>
        <taxon>Pseudomonadati</taxon>
        <taxon>Bacteroidota</taxon>
        <taxon>Cytophagia</taxon>
        <taxon>Cytophagales</taxon>
        <taxon>Cytophagaceae</taxon>
        <taxon>Rhabdobacter</taxon>
    </lineage>
</organism>
<evidence type="ECO:0000313" key="4">
    <source>
        <dbReference type="EMBL" id="MBB5285440.1"/>
    </source>
</evidence>
<gene>
    <name evidence="4" type="ORF">HNQ92_003597</name>
</gene>
<proteinExistence type="predicted"/>
<evidence type="ECO:0000256" key="2">
    <source>
        <dbReference type="ARBA" id="ARBA00023315"/>
    </source>
</evidence>
<keyword evidence="2" id="KW-0012">Acyltransferase</keyword>
<reference evidence="4 5" key="1">
    <citation type="submission" date="2020-08" db="EMBL/GenBank/DDBJ databases">
        <title>Genomic Encyclopedia of Type Strains, Phase IV (KMG-IV): sequencing the most valuable type-strain genomes for metagenomic binning, comparative biology and taxonomic classification.</title>
        <authorList>
            <person name="Goeker M."/>
        </authorList>
    </citation>
    <scope>NUCLEOTIDE SEQUENCE [LARGE SCALE GENOMIC DNA]</scope>
    <source>
        <strain evidence="4 5">DSM 105074</strain>
    </source>
</reference>
<feature type="domain" description="N-acetyltransferase" evidence="3">
    <location>
        <begin position="31"/>
        <end position="166"/>
    </location>
</feature>
<dbReference type="InterPro" id="IPR050832">
    <property type="entry name" value="Bact_Acetyltransf"/>
</dbReference>
<name>A0A840TZW8_9BACT</name>
<dbReference type="InterPro" id="IPR016181">
    <property type="entry name" value="Acyl_CoA_acyltransferase"/>
</dbReference>
<dbReference type="RefSeq" id="WP_184175571.1">
    <property type="nucleotide sequence ID" value="NZ_JACHGF010000005.1"/>
</dbReference>
<dbReference type="SUPFAM" id="SSF55729">
    <property type="entry name" value="Acyl-CoA N-acyltransferases (Nat)"/>
    <property type="match status" value="1"/>
</dbReference>
<dbReference type="Proteomes" id="UP000557307">
    <property type="component" value="Unassembled WGS sequence"/>
</dbReference>
<evidence type="ECO:0000259" key="3">
    <source>
        <dbReference type="PROSITE" id="PS51186"/>
    </source>
</evidence>
<protein>
    <submittedName>
        <fullName evidence="4">GNAT superfamily N-acetyltransferase</fullName>
    </submittedName>
</protein>
<keyword evidence="5" id="KW-1185">Reference proteome</keyword>
<evidence type="ECO:0000256" key="1">
    <source>
        <dbReference type="ARBA" id="ARBA00022679"/>
    </source>
</evidence>
<evidence type="ECO:0000313" key="5">
    <source>
        <dbReference type="Proteomes" id="UP000557307"/>
    </source>
</evidence>
<dbReference type="CDD" id="cd04301">
    <property type="entry name" value="NAT_SF"/>
    <property type="match status" value="1"/>
</dbReference>
<dbReference type="Pfam" id="PF00583">
    <property type="entry name" value="Acetyltransf_1"/>
    <property type="match status" value="1"/>
</dbReference>
<dbReference type="AlphaFoldDB" id="A0A840TZW8"/>
<keyword evidence="1 4" id="KW-0808">Transferase</keyword>
<comment type="caution">
    <text evidence="4">The sequence shown here is derived from an EMBL/GenBank/DDBJ whole genome shotgun (WGS) entry which is preliminary data.</text>
</comment>
<sequence length="166" mass="18568">MNSSSQDPYTIRRATVQDAAALARHRCDMWLAMRDLKPESYEAMYRQCVGYFQEAVPRGEYHGWLACTDVGEVVAGGGLLLRRIAPFPDANGNLCPSEQQAHILNVFTEPAHRGCGLARRLMETILAWCKAEHIGSVTLNASSEGKPLYQKLHFAEVPNFMKWTNA</sequence>
<dbReference type="Gene3D" id="3.40.630.30">
    <property type="match status" value="1"/>
</dbReference>
<dbReference type="PROSITE" id="PS51186">
    <property type="entry name" value="GNAT"/>
    <property type="match status" value="1"/>
</dbReference>
<dbReference type="InterPro" id="IPR000182">
    <property type="entry name" value="GNAT_dom"/>
</dbReference>
<dbReference type="EMBL" id="JACHGF010000005">
    <property type="protein sequence ID" value="MBB5285440.1"/>
    <property type="molecule type" value="Genomic_DNA"/>
</dbReference>